<feature type="transmembrane region" description="Helical" evidence="6">
    <location>
        <begin position="229"/>
        <end position="252"/>
    </location>
</feature>
<evidence type="ECO:0000256" key="2">
    <source>
        <dbReference type="ARBA" id="ARBA00022448"/>
    </source>
</evidence>
<keyword evidence="3 6" id="KW-0812">Transmembrane</keyword>
<dbReference type="InterPro" id="IPR011701">
    <property type="entry name" value="MFS"/>
</dbReference>
<gene>
    <name evidence="8" type="ORF">DSM112329_02148</name>
</gene>
<dbReference type="Gene3D" id="1.20.1250.20">
    <property type="entry name" value="MFS general substrate transporter like domains"/>
    <property type="match status" value="2"/>
</dbReference>
<evidence type="ECO:0000256" key="5">
    <source>
        <dbReference type="ARBA" id="ARBA00023136"/>
    </source>
</evidence>
<dbReference type="InterPro" id="IPR036259">
    <property type="entry name" value="MFS_trans_sf"/>
</dbReference>
<feature type="domain" description="Major facilitator superfamily (MFS) profile" evidence="7">
    <location>
        <begin position="5"/>
        <end position="378"/>
    </location>
</feature>
<dbReference type="PROSITE" id="PS50850">
    <property type="entry name" value="MFS"/>
    <property type="match status" value="1"/>
</dbReference>
<evidence type="ECO:0000256" key="3">
    <source>
        <dbReference type="ARBA" id="ARBA00022692"/>
    </source>
</evidence>
<dbReference type="RefSeq" id="WP_354701812.1">
    <property type="nucleotide sequence ID" value="NZ_CP114014.1"/>
</dbReference>
<protein>
    <recommendedName>
        <fullName evidence="7">Major facilitator superfamily (MFS) profile domain-containing protein</fullName>
    </recommendedName>
</protein>
<feature type="transmembrane region" description="Helical" evidence="6">
    <location>
        <begin position="100"/>
        <end position="119"/>
    </location>
</feature>
<dbReference type="EMBL" id="CP114014">
    <property type="protein sequence ID" value="XAY05299.1"/>
    <property type="molecule type" value="Genomic_DNA"/>
</dbReference>
<feature type="transmembrane region" description="Helical" evidence="6">
    <location>
        <begin position="157"/>
        <end position="175"/>
    </location>
</feature>
<comment type="subcellular location">
    <subcellularLocation>
        <location evidence="1">Cell membrane</location>
        <topology evidence="1">Multi-pass membrane protein</topology>
    </subcellularLocation>
</comment>
<evidence type="ECO:0000313" key="8">
    <source>
        <dbReference type="EMBL" id="XAY05299.1"/>
    </source>
</evidence>
<dbReference type="PANTHER" id="PTHR23506">
    <property type="entry name" value="GH10249P"/>
    <property type="match status" value="1"/>
</dbReference>
<dbReference type="KEGG" id="parq:DSM112329_02148"/>
<feature type="transmembrane region" description="Helical" evidence="6">
    <location>
        <begin position="318"/>
        <end position="335"/>
    </location>
</feature>
<dbReference type="AlphaFoldDB" id="A0AAU7AUL4"/>
<dbReference type="InterPro" id="IPR020846">
    <property type="entry name" value="MFS_dom"/>
</dbReference>
<feature type="transmembrane region" description="Helical" evidence="6">
    <location>
        <begin position="355"/>
        <end position="372"/>
    </location>
</feature>
<dbReference type="Pfam" id="PF07690">
    <property type="entry name" value="MFS_1"/>
    <property type="match status" value="1"/>
</dbReference>
<feature type="transmembrane region" description="Helical" evidence="6">
    <location>
        <begin position="71"/>
        <end position="94"/>
    </location>
</feature>
<dbReference type="PANTHER" id="PTHR23506:SF23">
    <property type="entry name" value="GH10249P"/>
    <property type="match status" value="1"/>
</dbReference>
<dbReference type="GO" id="GO:0022857">
    <property type="term" value="F:transmembrane transporter activity"/>
    <property type="evidence" value="ECO:0007669"/>
    <property type="project" value="InterPro"/>
</dbReference>
<evidence type="ECO:0000256" key="6">
    <source>
        <dbReference type="SAM" id="Phobius"/>
    </source>
</evidence>
<dbReference type="GO" id="GO:0005886">
    <property type="term" value="C:plasma membrane"/>
    <property type="evidence" value="ECO:0007669"/>
    <property type="project" value="UniProtKB-SubCell"/>
</dbReference>
<feature type="transmembrane region" description="Helical" evidence="6">
    <location>
        <begin position="203"/>
        <end position="223"/>
    </location>
</feature>
<feature type="transmembrane region" description="Helical" evidence="6">
    <location>
        <begin position="288"/>
        <end position="311"/>
    </location>
</feature>
<feature type="transmembrane region" description="Helical" evidence="6">
    <location>
        <begin position="264"/>
        <end position="282"/>
    </location>
</feature>
<proteinExistence type="predicted"/>
<evidence type="ECO:0000256" key="4">
    <source>
        <dbReference type="ARBA" id="ARBA00022989"/>
    </source>
</evidence>
<dbReference type="SUPFAM" id="SSF103473">
    <property type="entry name" value="MFS general substrate transporter"/>
    <property type="match status" value="1"/>
</dbReference>
<keyword evidence="4 6" id="KW-1133">Transmembrane helix</keyword>
<sequence length="389" mass="39033">MPRHLVILVSAIVLVDTMFYAVVAPLLPALTDDLDLSKASAGLLSAAYPAGTLLGSLPAGLLASRRSPRTAVLLGLGLLAGSTLVFGFAQQIVLLDLARFVQGVGGACSWAGALAWLIAEAPEERRGELIGTALGWAIGGSLFGPVLGSLAEATSHELVFGSVVVFAGGLALWATTMECTHRSSPQGLDAVISALRRPDIRTAMWLVTLPALAFGVVGVLGPLRLDGFGFSGTAVGATFLVAAAVEACVSPVVGRLSDRRGRLAPIRVGLAAAAVLLLVVTLPGSGVLLAMVLVLTAAALGLFWAPAMALLSDLAEDAGLALGFGFALVNLAWAAGQVTGSGIGGVLAKATGDGVPFGLAAGGCLATLWVLTRGRRAAAAAAELPVPAG</sequence>
<keyword evidence="5 6" id="KW-0472">Membrane</keyword>
<keyword evidence="2" id="KW-0813">Transport</keyword>
<feature type="transmembrane region" description="Helical" evidence="6">
    <location>
        <begin position="131"/>
        <end position="151"/>
    </location>
</feature>
<accession>A0AAU7AUL4</accession>
<feature type="transmembrane region" description="Helical" evidence="6">
    <location>
        <begin position="45"/>
        <end position="64"/>
    </location>
</feature>
<name>A0AAU7AUL4_9ACTN</name>
<reference evidence="8" key="1">
    <citation type="submission" date="2022-12" db="EMBL/GenBank/DDBJ databases">
        <title>Paraconexibacter alkalitolerans sp. nov. and Baekduia alba sp. nov., isolated from soil and emended description of the genera Paraconexibacter (Chun et al., 2020) and Baekduia (An et al., 2020).</title>
        <authorList>
            <person name="Vieira S."/>
            <person name="Huber K.J."/>
            <person name="Geppert A."/>
            <person name="Wolf J."/>
            <person name="Neumann-Schaal M."/>
            <person name="Muesken M."/>
            <person name="Overmann J."/>
        </authorList>
    </citation>
    <scope>NUCLEOTIDE SEQUENCE</scope>
    <source>
        <strain evidence="8">AEG42_29</strain>
    </source>
</reference>
<dbReference type="CDD" id="cd17325">
    <property type="entry name" value="MFS_MdtG_SLC18_like"/>
    <property type="match status" value="1"/>
</dbReference>
<evidence type="ECO:0000256" key="1">
    <source>
        <dbReference type="ARBA" id="ARBA00004651"/>
    </source>
</evidence>
<evidence type="ECO:0000259" key="7">
    <source>
        <dbReference type="PROSITE" id="PS50850"/>
    </source>
</evidence>
<dbReference type="InterPro" id="IPR050930">
    <property type="entry name" value="MFS_Vesicular_Transporter"/>
</dbReference>
<organism evidence="8">
    <name type="scientific">Paraconexibacter sp. AEG42_29</name>
    <dbReference type="NCBI Taxonomy" id="2997339"/>
    <lineage>
        <taxon>Bacteria</taxon>
        <taxon>Bacillati</taxon>
        <taxon>Actinomycetota</taxon>
        <taxon>Thermoleophilia</taxon>
        <taxon>Solirubrobacterales</taxon>
        <taxon>Paraconexibacteraceae</taxon>
        <taxon>Paraconexibacter</taxon>
    </lineage>
</organism>